<keyword evidence="3 6" id="KW-1133">Transmembrane helix</keyword>
<feature type="transmembrane region" description="Helical" evidence="6">
    <location>
        <begin position="115"/>
        <end position="138"/>
    </location>
</feature>
<accession>A0A9W2YKD6</accession>
<keyword evidence="7" id="KW-1185">Reference proteome</keyword>
<dbReference type="Pfam" id="PF00822">
    <property type="entry name" value="PMP22_Claudin"/>
    <property type="match status" value="1"/>
</dbReference>
<proteinExistence type="predicted"/>
<dbReference type="PANTHER" id="PTHR10671">
    <property type="entry name" value="EPITHELIAL MEMBRANE PROTEIN-RELATED"/>
    <property type="match status" value="1"/>
</dbReference>
<evidence type="ECO:0000256" key="6">
    <source>
        <dbReference type="SAM" id="Phobius"/>
    </source>
</evidence>
<dbReference type="Proteomes" id="UP001165740">
    <property type="component" value="Chromosome 12"/>
</dbReference>
<evidence type="ECO:0000256" key="3">
    <source>
        <dbReference type="ARBA" id="ARBA00022989"/>
    </source>
</evidence>
<sequence length="223" mass="25016">MGVIQGFKSTDLIGRIVFILLLVAELFNWLSMCMSDWGLYDTIIANDKNKAGFGVWRKCGNQEPDANCEEIDGWRLPWYGAFQAFAIIAFLATNLSLCLMILLMYIPQCSRNKDIVVCCTASCFVTAVFYLVAIIIFGVRFDSTFDYGYDQQILQTGFYFAIVVVVLSLVSGVSLAVSLAKGRQVGPSGGATSDDSTQRHQRVQQQEMEEQQIEKKVWRQQKA</sequence>
<protein>
    <submittedName>
        <fullName evidence="8">Uncharacterized protein LOC106059767</fullName>
    </submittedName>
</protein>
<evidence type="ECO:0000256" key="5">
    <source>
        <dbReference type="SAM" id="MobiDB-lite"/>
    </source>
</evidence>
<feature type="region of interest" description="Disordered" evidence="5">
    <location>
        <begin position="183"/>
        <end position="223"/>
    </location>
</feature>
<evidence type="ECO:0000256" key="4">
    <source>
        <dbReference type="ARBA" id="ARBA00023136"/>
    </source>
</evidence>
<keyword evidence="4 6" id="KW-0472">Membrane</keyword>
<dbReference type="InterPro" id="IPR050579">
    <property type="entry name" value="PMP-22/EMP/MP20-like"/>
</dbReference>
<dbReference type="OMA" id="QEPDANC"/>
<feature type="transmembrane region" description="Helical" evidence="6">
    <location>
        <begin position="82"/>
        <end position="103"/>
    </location>
</feature>
<feature type="transmembrane region" description="Helical" evidence="6">
    <location>
        <begin position="158"/>
        <end position="180"/>
    </location>
</feature>
<dbReference type="GO" id="GO:0005886">
    <property type="term" value="C:plasma membrane"/>
    <property type="evidence" value="ECO:0007669"/>
    <property type="project" value="TreeGrafter"/>
</dbReference>
<organism evidence="7 8">
    <name type="scientific">Biomphalaria glabrata</name>
    <name type="common">Bloodfluke planorb</name>
    <name type="synonym">Freshwater snail</name>
    <dbReference type="NCBI Taxonomy" id="6526"/>
    <lineage>
        <taxon>Eukaryota</taxon>
        <taxon>Metazoa</taxon>
        <taxon>Spiralia</taxon>
        <taxon>Lophotrochozoa</taxon>
        <taxon>Mollusca</taxon>
        <taxon>Gastropoda</taxon>
        <taxon>Heterobranchia</taxon>
        <taxon>Euthyneura</taxon>
        <taxon>Panpulmonata</taxon>
        <taxon>Hygrophila</taxon>
        <taxon>Lymnaeoidea</taxon>
        <taxon>Planorbidae</taxon>
        <taxon>Biomphalaria</taxon>
    </lineage>
</organism>
<name>A0A9W2YKD6_BIOGL</name>
<dbReference type="AlphaFoldDB" id="A0A9W2YKD6"/>
<dbReference type="InterPro" id="IPR004031">
    <property type="entry name" value="PMP22/EMP/MP20/Claudin"/>
</dbReference>
<evidence type="ECO:0000256" key="1">
    <source>
        <dbReference type="ARBA" id="ARBA00004141"/>
    </source>
</evidence>
<dbReference type="PANTHER" id="PTHR10671:SF108">
    <property type="entry name" value="CLAUDIN FAMILY PROTEIN-RELATED"/>
    <property type="match status" value="1"/>
</dbReference>
<dbReference type="Gene3D" id="1.20.140.150">
    <property type="match status" value="1"/>
</dbReference>
<gene>
    <name evidence="8" type="primary">LOC106059767</name>
</gene>
<keyword evidence="2 6" id="KW-0812">Transmembrane</keyword>
<comment type="subcellular location">
    <subcellularLocation>
        <location evidence="1">Membrane</location>
        <topology evidence="1">Multi-pass membrane protein</topology>
    </subcellularLocation>
</comment>
<feature type="transmembrane region" description="Helical" evidence="6">
    <location>
        <begin position="12"/>
        <end position="30"/>
    </location>
</feature>
<dbReference type="RefSeq" id="XP_055863227.1">
    <property type="nucleotide sequence ID" value="XM_056007252.1"/>
</dbReference>
<dbReference type="GeneID" id="106059767"/>
<evidence type="ECO:0000256" key="2">
    <source>
        <dbReference type="ARBA" id="ARBA00022692"/>
    </source>
</evidence>
<reference evidence="8" key="1">
    <citation type="submission" date="2025-08" db="UniProtKB">
        <authorList>
            <consortium name="RefSeq"/>
        </authorList>
    </citation>
    <scope>IDENTIFICATION</scope>
</reference>
<evidence type="ECO:0000313" key="7">
    <source>
        <dbReference type="Proteomes" id="UP001165740"/>
    </source>
</evidence>
<evidence type="ECO:0000313" key="8">
    <source>
        <dbReference type="RefSeq" id="XP_055863227.1"/>
    </source>
</evidence>